<feature type="non-terminal residue" evidence="2">
    <location>
        <position position="1"/>
    </location>
</feature>
<organism evidence="2 3">
    <name type="scientific">Linnemannia exigua</name>
    <dbReference type="NCBI Taxonomy" id="604196"/>
    <lineage>
        <taxon>Eukaryota</taxon>
        <taxon>Fungi</taxon>
        <taxon>Fungi incertae sedis</taxon>
        <taxon>Mucoromycota</taxon>
        <taxon>Mortierellomycotina</taxon>
        <taxon>Mortierellomycetes</taxon>
        <taxon>Mortierellales</taxon>
        <taxon>Mortierellaceae</taxon>
        <taxon>Linnemannia</taxon>
    </lineage>
</organism>
<reference evidence="2" key="1">
    <citation type="journal article" date="2020" name="Fungal Divers.">
        <title>Resolving the Mortierellaceae phylogeny through synthesis of multi-gene phylogenetics and phylogenomics.</title>
        <authorList>
            <person name="Vandepol N."/>
            <person name="Liber J."/>
            <person name="Desiro A."/>
            <person name="Na H."/>
            <person name="Kennedy M."/>
            <person name="Barry K."/>
            <person name="Grigoriev I.V."/>
            <person name="Miller A.N."/>
            <person name="O'Donnell K."/>
            <person name="Stajich J.E."/>
            <person name="Bonito G."/>
        </authorList>
    </citation>
    <scope>NUCLEOTIDE SEQUENCE</scope>
    <source>
        <strain evidence="2">NRRL 28262</strain>
    </source>
</reference>
<dbReference type="AlphaFoldDB" id="A0AAD4H0B2"/>
<proteinExistence type="predicted"/>
<sequence length="169" mass="18773">SEERALQEINNKVDGFWRNKRTKDPANDVFTTAKKKKTLDGMLEGRVPPGLNDDAVKKIKKGCDNTETFKKENLNFLLDTDTRQCLYHDSVGKVFEPTWNVAILPYQPQSTIGRAPDDGSPGSSTLTMIARPAGPNNDAADEFPKLDEDEIFNVVEAEARLGNKSDFGL</sequence>
<protein>
    <submittedName>
        <fullName evidence="2">Uncharacterized protein</fullName>
    </submittedName>
</protein>
<dbReference type="EMBL" id="JAAAIL010004442">
    <property type="protein sequence ID" value="KAG0247757.1"/>
    <property type="molecule type" value="Genomic_DNA"/>
</dbReference>
<name>A0AAD4H0B2_9FUNG</name>
<evidence type="ECO:0000256" key="1">
    <source>
        <dbReference type="SAM" id="MobiDB-lite"/>
    </source>
</evidence>
<feature type="region of interest" description="Disordered" evidence="1">
    <location>
        <begin position="110"/>
        <end position="143"/>
    </location>
</feature>
<evidence type="ECO:0000313" key="3">
    <source>
        <dbReference type="Proteomes" id="UP001194580"/>
    </source>
</evidence>
<accession>A0AAD4H0B2</accession>
<gene>
    <name evidence="2" type="ORF">BGZ95_008448</name>
</gene>
<evidence type="ECO:0000313" key="2">
    <source>
        <dbReference type="EMBL" id="KAG0247757.1"/>
    </source>
</evidence>
<keyword evidence="3" id="KW-1185">Reference proteome</keyword>
<comment type="caution">
    <text evidence="2">The sequence shown here is derived from an EMBL/GenBank/DDBJ whole genome shotgun (WGS) entry which is preliminary data.</text>
</comment>
<dbReference type="Proteomes" id="UP001194580">
    <property type="component" value="Unassembled WGS sequence"/>
</dbReference>